<keyword evidence="1" id="KW-1133">Transmembrane helix</keyword>
<dbReference type="RefSeq" id="WP_102460303.1">
    <property type="nucleotide sequence ID" value="NZ_MCXI02000004.1"/>
</dbReference>
<name>A0AAP8N016_9VIBR</name>
<protein>
    <submittedName>
        <fullName evidence="2">Type IV conjugative transfer system protein TraL</fullName>
    </submittedName>
</protein>
<reference evidence="3" key="1">
    <citation type="submission" date="2016-07" db="EMBL/GenBank/DDBJ databases">
        <title>Nontailed viruses are major unrecognized killers of bacteria in the ocean.</title>
        <authorList>
            <person name="Kauffman K."/>
            <person name="Hussain F."/>
            <person name="Yang J."/>
            <person name="Arevalo P."/>
            <person name="Brown J."/>
            <person name="Cutler M."/>
            <person name="Kelly L."/>
            <person name="Polz M.F."/>
        </authorList>
    </citation>
    <scope>NUCLEOTIDE SEQUENCE [LARGE SCALE GENOMIC DNA]</scope>
    <source>
        <strain evidence="3">10N.222.49.A5</strain>
    </source>
</reference>
<dbReference type="Proteomes" id="UP000235611">
    <property type="component" value="Unassembled WGS sequence"/>
</dbReference>
<comment type="caution">
    <text evidence="2">The sequence shown here is derived from an EMBL/GenBank/DDBJ whole genome shotgun (WGS) entry which is preliminary data.</text>
</comment>
<dbReference type="GO" id="GO:0019867">
    <property type="term" value="C:outer membrane"/>
    <property type="evidence" value="ECO:0007669"/>
    <property type="project" value="InterPro"/>
</dbReference>
<keyword evidence="1" id="KW-0472">Membrane</keyword>
<dbReference type="Pfam" id="PF07178">
    <property type="entry name" value="TraL"/>
    <property type="match status" value="1"/>
</dbReference>
<keyword evidence="1" id="KW-0812">Transmembrane</keyword>
<proteinExistence type="predicted"/>
<evidence type="ECO:0000313" key="2">
    <source>
        <dbReference type="EMBL" id="PMP14018.1"/>
    </source>
</evidence>
<sequence>MLSEDKTIDIPDLVDEPIHFLIWQFDEIAAVAIGLVVGIVINSPMIGLVLGVCAKTQYCKIRDGKPRGYFIHRLRDLGFPIDHVSERSSMQPPLIDEYHS</sequence>
<evidence type="ECO:0000256" key="1">
    <source>
        <dbReference type="SAM" id="Phobius"/>
    </source>
</evidence>
<accession>A0AAP8N016</accession>
<gene>
    <name evidence="2" type="ORF">BCS93_04310</name>
</gene>
<feature type="transmembrane region" description="Helical" evidence="1">
    <location>
        <begin position="28"/>
        <end position="52"/>
    </location>
</feature>
<dbReference type="InterPro" id="IPR009838">
    <property type="entry name" value="T4SS_TraL"/>
</dbReference>
<dbReference type="AlphaFoldDB" id="A0AAP8N016"/>
<evidence type="ECO:0000313" key="3">
    <source>
        <dbReference type="Proteomes" id="UP000235611"/>
    </source>
</evidence>
<dbReference type="NCBIfam" id="TIGR02762">
    <property type="entry name" value="TraL_TIGR"/>
    <property type="match status" value="1"/>
</dbReference>
<organism evidence="2 3">
    <name type="scientific">Vibrio breoganii</name>
    <dbReference type="NCBI Taxonomy" id="553239"/>
    <lineage>
        <taxon>Bacteria</taxon>
        <taxon>Pseudomonadati</taxon>
        <taxon>Pseudomonadota</taxon>
        <taxon>Gammaproteobacteria</taxon>
        <taxon>Vibrionales</taxon>
        <taxon>Vibrionaceae</taxon>
        <taxon>Vibrio</taxon>
    </lineage>
</organism>
<dbReference type="EMBL" id="MDBO01000036">
    <property type="protein sequence ID" value="PMP14018.1"/>
    <property type="molecule type" value="Genomic_DNA"/>
</dbReference>